<sequence>MDALPLNANDLFGYYALGEKAVTIVFGDRIDPAIPPKIRFVENLLKHAPFPGLLTTVAAYTTLCIQYDPFVLKSAYDIGAQSTAEWIFDHISILMQQQPSQTEFMTDVLSIPVCYGGEYGPDLEHVAAHTGLSASEIIKRHTSTTYLIYMMGFLPGFPYLGGLDPSLATPRKTTPQQKVPAGSVGIAGAQTGIYPLESPGGWQLIGRTPLPLFDPEQASPILLRSGQEIRFEAMDHSHFDAYRQDCYGNKTS</sequence>
<dbReference type="SUPFAM" id="SSF50891">
    <property type="entry name" value="Cyclophilin-like"/>
    <property type="match status" value="1"/>
</dbReference>
<dbReference type="InterPro" id="IPR010016">
    <property type="entry name" value="PxpB"/>
</dbReference>
<dbReference type="Proteomes" id="UP001597418">
    <property type="component" value="Unassembled WGS sequence"/>
</dbReference>
<evidence type="ECO:0000256" key="3">
    <source>
        <dbReference type="ARBA" id="ARBA00022840"/>
    </source>
</evidence>
<dbReference type="GO" id="GO:0017168">
    <property type="term" value="F:5-oxoprolinase (ATP-hydrolyzing) activity"/>
    <property type="evidence" value="ECO:0007669"/>
    <property type="project" value="UniProtKB-EC"/>
</dbReference>
<dbReference type="NCBIfam" id="TIGR00370">
    <property type="entry name" value="5-oxoprolinase subunit PxpB"/>
    <property type="match status" value="1"/>
</dbReference>
<evidence type="ECO:0000313" key="6">
    <source>
        <dbReference type="Proteomes" id="UP001597418"/>
    </source>
</evidence>
<keyword evidence="3" id="KW-0067">ATP-binding</keyword>
<gene>
    <name evidence="5" type="primary">pxpB</name>
    <name evidence="5" type="ORF">ACFSQ6_02245</name>
</gene>
<feature type="domain" description="Carboxyltransferase" evidence="4">
    <location>
        <begin position="12"/>
        <end position="223"/>
    </location>
</feature>
<dbReference type="RefSeq" id="WP_082784927.1">
    <property type="nucleotide sequence ID" value="NZ_JBHUMB010000005.1"/>
</dbReference>
<dbReference type="PANTHER" id="PTHR34698:SF2">
    <property type="entry name" value="5-OXOPROLINASE SUBUNIT B"/>
    <property type="match status" value="1"/>
</dbReference>
<dbReference type="SMART" id="SM00796">
    <property type="entry name" value="AHS1"/>
    <property type="match status" value="1"/>
</dbReference>
<dbReference type="InterPro" id="IPR003833">
    <property type="entry name" value="CT_C_D"/>
</dbReference>
<proteinExistence type="predicted"/>
<keyword evidence="6" id="KW-1185">Reference proteome</keyword>
<dbReference type="InterPro" id="IPR029000">
    <property type="entry name" value="Cyclophilin-like_dom_sf"/>
</dbReference>
<evidence type="ECO:0000259" key="4">
    <source>
        <dbReference type="SMART" id="SM00796"/>
    </source>
</evidence>
<reference evidence="6" key="1">
    <citation type="journal article" date="2019" name="Int. J. Syst. Evol. Microbiol.">
        <title>The Global Catalogue of Microorganisms (GCM) 10K type strain sequencing project: providing services to taxonomists for standard genome sequencing and annotation.</title>
        <authorList>
            <consortium name="The Broad Institute Genomics Platform"/>
            <consortium name="The Broad Institute Genome Sequencing Center for Infectious Disease"/>
            <person name="Wu L."/>
            <person name="Ma J."/>
        </authorList>
    </citation>
    <scope>NUCLEOTIDE SEQUENCE [LARGE SCALE GENOMIC DNA]</scope>
    <source>
        <strain evidence="6">KCTC 42247</strain>
    </source>
</reference>
<name>A0ABW5U8M7_9SPHI</name>
<dbReference type="PANTHER" id="PTHR34698">
    <property type="entry name" value="5-OXOPROLINASE SUBUNIT B"/>
    <property type="match status" value="1"/>
</dbReference>
<evidence type="ECO:0000313" key="5">
    <source>
        <dbReference type="EMBL" id="MFD2742210.1"/>
    </source>
</evidence>
<evidence type="ECO:0000256" key="2">
    <source>
        <dbReference type="ARBA" id="ARBA00022801"/>
    </source>
</evidence>
<accession>A0ABW5U8M7</accession>
<evidence type="ECO:0000256" key="1">
    <source>
        <dbReference type="ARBA" id="ARBA00022741"/>
    </source>
</evidence>
<keyword evidence="2 5" id="KW-0378">Hydrolase</keyword>
<dbReference type="Gene3D" id="2.40.100.10">
    <property type="entry name" value="Cyclophilin-like"/>
    <property type="match status" value="1"/>
</dbReference>
<dbReference type="Pfam" id="PF02682">
    <property type="entry name" value="CT_C_D"/>
    <property type="match status" value="1"/>
</dbReference>
<dbReference type="Gene3D" id="3.30.1360.40">
    <property type="match status" value="1"/>
</dbReference>
<keyword evidence="1" id="KW-0547">Nucleotide-binding</keyword>
<dbReference type="EMBL" id="JBHUMB010000005">
    <property type="protein sequence ID" value="MFD2742210.1"/>
    <property type="molecule type" value="Genomic_DNA"/>
</dbReference>
<dbReference type="SUPFAM" id="SSF160467">
    <property type="entry name" value="PH0987 N-terminal domain-like"/>
    <property type="match status" value="1"/>
</dbReference>
<comment type="caution">
    <text evidence="5">The sequence shown here is derived from an EMBL/GenBank/DDBJ whole genome shotgun (WGS) entry which is preliminary data.</text>
</comment>
<protein>
    <submittedName>
        <fullName evidence="5">5-oxoprolinase subunit PxpB</fullName>
        <ecNumber evidence="5">3.5.2.9</ecNumber>
    </submittedName>
</protein>
<organism evidence="5 6">
    <name type="scientific">Sphingobacterium populi</name>
    <dbReference type="NCBI Taxonomy" id="1812824"/>
    <lineage>
        <taxon>Bacteria</taxon>
        <taxon>Pseudomonadati</taxon>
        <taxon>Bacteroidota</taxon>
        <taxon>Sphingobacteriia</taxon>
        <taxon>Sphingobacteriales</taxon>
        <taxon>Sphingobacteriaceae</taxon>
        <taxon>Sphingobacterium</taxon>
    </lineage>
</organism>
<dbReference type="EC" id="3.5.2.9" evidence="5"/>